<feature type="compositionally biased region" description="Basic and acidic residues" evidence="1">
    <location>
        <begin position="26"/>
        <end position="40"/>
    </location>
</feature>
<proteinExistence type="predicted"/>
<dbReference type="Proteomes" id="UP001633002">
    <property type="component" value="Unassembled WGS sequence"/>
</dbReference>
<accession>A0ABD3IBD0</accession>
<dbReference type="EMBL" id="JBJQOH010000001">
    <property type="protein sequence ID" value="KAL3699745.1"/>
    <property type="molecule type" value="Genomic_DNA"/>
</dbReference>
<protein>
    <submittedName>
        <fullName evidence="2">Uncharacterized protein</fullName>
    </submittedName>
</protein>
<sequence length="236" mass="25723">MTRDAIDEKAGASATTSSYNPTDAGADSKRPVLRTMKRESPYPLGMSRSDLNRRGRSSLTKTSEFAFAQIPREGPPNPEEDPLTTTTTYDDHGSTKELEAPSADSGMSSNQEVPEPNSTQHVQHPRMNATIQSVQSFTTIADEGPLNLPEHGPDTDNYFNFFTRDSTEEDPGELQTPNNGSPDSPHSPHSVDEAPDDDSTSMDSDGYPLASAAFNLSYRRRPSLGVGPQEESNVFR</sequence>
<dbReference type="AlphaFoldDB" id="A0ABD3IBD0"/>
<feature type="region of interest" description="Disordered" evidence="1">
    <location>
        <begin position="1"/>
        <end position="236"/>
    </location>
</feature>
<evidence type="ECO:0000256" key="1">
    <source>
        <dbReference type="SAM" id="MobiDB-lite"/>
    </source>
</evidence>
<feature type="compositionally biased region" description="Polar residues" evidence="1">
    <location>
        <begin position="105"/>
        <end position="122"/>
    </location>
</feature>
<feature type="compositionally biased region" description="Basic and acidic residues" evidence="1">
    <location>
        <begin position="1"/>
        <end position="10"/>
    </location>
</feature>
<feature type="compositionally biased region" description="Basic and acidic residues" evidence="1">
    <location>
        <begin position="89"/>
        <end position="99"/>
    </location>
</feature>
<evidence type="ECO:0000313" key="2">
    <source>
        <dbReference type="EMBL" id="KAL3699745.1"/>
    </source>
</evidence>
<feature type="compositionally biased region" description="Polar residues" evidence="1">
    <location>
        <begin position="129"/>
        <end position="139"/>
    </location>
</feature>
<comment type="caution">
    <text evidence="2">The sequence shown here is derived from an EMBL/GenBank/DDBJ whole genome shotgun (WGS) entry which is preliminary data.</text>
</comment>
<evidence type="ECO:0000313" key="3">
    <source>
        <dbReference type="Proteomes" id="UP001633002"/>
    </source>
</evidence>
<feature type="compositionally biased region" description="Low complexity" evidence="1">
    <location>
        <begin position="177"/>
        <end position="188"/>
    </location>
</feature>
<organism evidence="2 3">
    <name type="scientific">Riccia sorocarpa</name>
    <dbReference type="NCBI Taxonomy" id="122646"/>
    <lineage>
        <taxon>Eukaryota</taxon>
        <taxon>Viridiplantae</taxon>
        <taxon>Streptophyta</taxon>
        <taxon>Embryophyta</taxon>
        <taxon>Marchantiophyta</taxon>
        <taxon>Marchantiopsida</taxon>
        <taxon>Marchantiidae</taxon>
        <taxon>Marchantiales</taxon>
        <taxon>Ricciaceae</taxon>
        <taxon>Riccia</taxon>
    </lineage>
</organism>
<name>A0ABD3IBD0_9MARC</name>
<keyword evidence="3" id="KW-1185">Reference proteome</keyword>
<gene>
    <name evidence="2" type="ORF">R1sor_017767</name>
</gene>
<reference evidence="2 3" key="1">
    <citation type="submission" date="2024-09" db="EMBL/GenBank/DDBJ databases">
        <title>Chromosome-scale assembly of Riccia sorocarpa.</title>
        <authorList>
            <person name="Paukszto L."/>
        </authorList>
    </citation>
    <scope>NUCLEOTIDE SEQUENCE [LARGE SCALE GENOMIC DNA]</scope>
    <source>
        <strain evidence="2">LP-2024</strain>
        <tissue evidence="2">Aerial parts of the thallus</tissue>
    </source>
</reference>